<dbReference type="InterPro" id="IPR007157">
    <property type="entry name" value="PspA_VIPP1"/>
</dbReference>
<dbReference type="RefSeq" id="WP_237819805.1">
    <property type="nucleotide sequence ID" value="NZ_JAKLTQ010000004.1"/>
</dbReference>
<feature type="coiled-coil region" evidence="2">
    <location>
        <begin position="107"/>
        <end position="189"/>
    </location>
</feature>
<comment type="similarity">
    <text evidence="1">Belongs to the PspA/Vipp/IM30 family.</text>
</comment>
<dbReference type="Proteomes" id="UP001165368">
    <property type="component" value="Unassembled WGS sequence"/>
</dbReference>
<sequence length="229" mass="25047">MSIRRRITAIIRTTRTVPAETPNPLASLDASYQQQLDALDAARRSAADVAANRRRVQLLAGQAAAEAERLNRQAEAAVAAGDDDAARDALRGALTAGKRWEALDGQQRSLDSQLRALEQTLRRLEQRIEDARLHYLKLRTDYSAAQAALGVQDALRASGQGAIEAQSAAVAAEREVRRLRALAEAHEELAWSDPNSHQVREAFEELETRLSAEAELSRLRARTDPPAGS</sequence>
<comment type="caution">
    <text evidence="3">The sequence shown here is derived from an EMBL/GenBank/DDBJ whole genome shotgun (WGS) entry which is preliminary data.</text>
</comment>
<evidence type="ECO:0000256" key="1">
    <source>
        <dbReference type="ARBA" id="ARBA00043985"/>
    </source>
</evidence>
<accession>A0ABS9L5Q7</accession>
<dbReference type="PANTHER" id="PTHR31088">
    <property type="entry name" value="MEMBRANE-ASSOCIATED PROTEIN VIPP1, CHLOROPLASTIC"/>
    <property type="match status" value="1"/>
</dbReference>
<organism evidence="3 4">
    <name type="scientific">Arthrobacter hankyongi</name>
    <dbReference type="NCBI Taxonomy" id="2904801"/>
    <lineage>
        <taxon>Bacteria</taxon>
        <taxon>Bacillati</taxon>
        <taxon>Actinomycetota</taxon>
        <taxon>Actinomycetes</taxon>
        <taxon>Micrococcales</taxon>
        <taxon>Micrococcaceae</taxon>
        <taxon>Arthrobacter</taxon>
    </lineage>
</organism>
<proteinExistence type="inferred from homology"/>
<keyword evidence="2" id="KW-0175">Coiled coil</keyword>
<evidence type="ECO:0000313" key="4">
    <source>
        <dbReference type="Proteomes" id="UP001165368"/>
    </source>
</evidence>
<dbReference type="Pfam" id="PF04012">
    <property type="entry name" value="PspA_IM30"/>
    <property type="match status" value="1"/>
</dbReference>
<dbReference type="EMBL" id="JAKLTQ010000004">
    <property type="protein sequence ID" value="MCG2622006.1"/>
    <property type="molecule type" value="Genomic_DNA"/>
</dbReference>
<keyword evidence="4" id="KW-1185">Reference proteome</keyword>
<evidence type="ECO:0000256" key="2">
    <source>
        <dbReference type="SAM" id="Coils"/>
    </source>
</evidence>
<reference evidence="3" key="1">
    <citation type="submission" date="2022-01" db="EMBL/GenBank/DDBJ databases">
        <authorList>
            <person name="Jo J.-H."/>
            <person name="Im W.-T."/>
        </authorList>
    </citation>
    <scope>NUCLEOTIDE SEQUENCE</scope>
    <source>
        <strain evidence="3">I2-34</strain>
    </source>
</reference>
<gene>
    <name evidence="3" type="ORF">LVY72_08755</name>
</gene>
<name>A0ABS9L5Q7_9MICC</name>
<dbReference type="PANTHER" id="PTHR31088:SF6">
    <property type="entry name" value="PHAGE SHOCK PROTEIN A"/>
    <property type="match status" value="1"/>
</dbReference>
<evidence type="ECO:0000313" key="3">
    <source>
        <dbReference type="EMBL" id="MCG2622006.1"/>
    </source>
</evidence>
<protein>
    <submittedName>
        <fullName evidence="3">PspA/IM30 family protein</fullName>
    </submittedName>
</protein>